<proteinExistence type="predicted"/>
<name>A0A6G1GSY8_9PEZI</name>
<gene>
    <name evidence="1" type="ORF">K402DRAFT_396101</name>
</gene>
<keyword evidence="2" id="KW-1185">Reference proteome</keyword>
<organism evidence="1 2">
    <name type="scientific">Aulographum hederae CBS 113979</name>
    <dbReference type="NCBI Taxonomy" id="1176131"/>
    <lineage>
        <taxon>Eukaryota</taxon>
        <taxon>Fungi</taxon>
        <taxon>Dikarya</taxon>
        <taxon>Ascomycota</taxon>
        <taxon>Pezizomycotina</taxon>
        <taxon>Dothideomycetes</taxon>
        <taxon>Pleosporomycetidae</taxon>
        <taxon>Aulographales</taxon>
        <taxon>Aulographaceae</taxon>
    </lineage>
</organism>
<sequence length="65" mass="7465">MANMGRRSSRSFWEGGIVTVHSDLVSKLRDIRSRDIRSHDQRSALMASHRARYTVPFLLQLSIPP</sequence>
<dbReference type="AlphaFoldDB" id="A0A6G1GSY8"/>
<evidence type="ECO:0000313" key="2">
    <source>
        <dbReference type="Proteomes" id="UP000800041"/>
    </source>
</evidence>
<dbReference type="Proteomes" id="UP000800041">
    <property type="component" value="Unassembled WGS sequence"/>
</dbReference>
<protein>
    <submittedName>
        <fullName evidence="1">Uncharacterized protein</fullName>
    </submittedName>
</protein>
<accession>A0A6G1GSY8</accession>
<evidence type="ECO:0000313" key="1">
    <source>
        <dbReference type="EMBL" id="KAF1983900.1"/>
    </source>
</evidence>
<reference evidence="1" key="1">
    <citation type="journal article" date="2020" name="Stud. Mycol.">
        <title>101 Dothideomycetes genomes: a test case for predicting lifestyles and emergence of pathogens.</title>
        <authorList>
            <person name="Haridas S."/>
            <person name="Albert R."/>
            <person name="Binder M."/>
            <person name="Bloem J."/>
            <person name="Labutti K."/>
            <person name="Salamov A."/>
            <person name="Andreopoulos B."/>
            <person name="Baker S."/>
            <person name="Barry K."/>
            <person name="Bills G."/>
            <person name="Bluhm B."/>
            <person name="Cannon C."/>
            <person name="Castanera R."/>
            <person name="Culley D."/>
            <person name="Daum C."/>
            <person name="Ezra D."/>
            <person name="Gonzalez J."/>
            <person name="Henrissat B."/>
            <person name="Kuo A."/>
            <person name="Liang C."/>
            <person name="Lipzen A."/>
            <person name="Lutzoni F."/>
            <person name="Magnuson J."/>
            <person name="Mondo S."/>
            <person name="Nolan M."/>
            <person name="Ohm R."/>
            <person name="Pangilinan J."/>
            <person name="Park H.-J."/>
            <person name="Ramirez L."/>
            <person name="Alfaro M."/>
            <person name="Sun H."/>
            <person name="Tritt A."/>
            <person name="Yoshinaga Y."/>
            <person name="Zwiers L.-H."/>
            <person name="Turgeon B."/>
            <person name="Goodwin S."/>
            <person name="Spatafora J."/>
            <person name="Crous P."/>
            <person name="Grigoriev I."/>
        </authorList>
    </citation>
    <scope>NUCLEOTIDE SEQUENCE</scope>
    <source>
        <strain evidence="1">CBS 113979</strain>
    </source>
</reference>
<dbReference type="EMBL" id="ML977171">
    <property type="protein sequence ID" value="KAF1983900.1"/>
    <property type="molecule type" value="Genomic_DNA"/>
</dbReference>